<evidence type="ECO:0000313" key="2">
    <source>
        <dbReference type="EMBL" id="KIY99614.1"/>
    </source>
</evidence>
<name>A0A0D2M8K9_9CHLO</name>
<accession>A0A0D2M8K9</accession>
<dbReference type="SUPFAM" id="SSF81995">
    <property type="entry name" value="beta-sandwich domain of Sec23/24"/>
    <property type="match status" value="1"/>
</dbReference>
<dbReference type="OrthoDB" id="562194at2759"/>
<dbReference type="RefSeq" id="XP_013898634.1">
    <property type="nucleotide sequence ID" value="XM_014043180.1"/>
</dbReference>
<gene>
    <name evidence="2" type="ORF">MNEG_8343</name>
</gene>
<evidence type="ECO:0000313" key="3">
    <source>
        <dbReference type="Proteomes" id="UP000054498"/>
    </source>
</evidence>
<feature type="region of interest" description="Disordered" evidence="1">
    <location>
        <begin position="85"/>
        <end position="146"/>
    </location>
</feature>
<dbReference type="EMBL" id="KK101794">
    <property type="protein sequence ID" value="KIY99614.1"/>
    <property type="molecule type" value="Genomic_DNA"/>
</dbReference>
<keyword evidence="3" id="KW-1185">Reference proteome</keyword>
<feature type="compositionally biased region" description="Pro residues" evidence="1">
    <location>
        <begin position="125"/>
        <end position="143"/>
    </location>
</feature>
<feature type="compositionally biased region" description="Low complexity" evidence="1">
    <location>
        <begin position="88"/>
        <end position="110"/>
    </location>
</feature>
<dbReference type="KEGG" id="mng:MNEG_8343"/>
<evidence type="ECO:0000256" key="1">
    <source>
        <dbReference type="SAM" id="MobiDB-lite"/>
    </source>
</evidence>
<dbReference type="AlphaFoldDB" id="A0A0D2M8K9"/>
<proteinExistence type="predicted"/>
<protein>
    <submittedName>
        <fullName evidence="2">Uncharacterized protein</fullName>
    </submittedName>
</protein>
<reference evidence="2 3" key="1">
    <citation type="journal article" date="2013" name="BMC Genomics">
        <title>Reconstruction of the lipid metabolism for the microalga Monoraphidium neglectum from its genome sequence reveals characteristics suitable for biofuel production.</title>
        <authorList>
            <person name="Bogen C."/>
            <person name="Al-Dilaimi A."/>
            <person name="Albersmeier A."/>
            <person name="Wichmann J."/>
            <person name="Grundmann M."/>
            <person name="Rupp O."/>
            <person name="Lauersen K.J."/>
            <person name="Blifernez-Klassen O."/>
            <person name="Kalinowski J."/>
            <person name="Goesmann A."/>
            <person name="Mussgnug J.H."/>
            <person name="Kruse O."/>
        </authorList>
    </citation>
    <scope>NUCLEOTIDE SEQUENCE [LARGE SCALE GENOMIC DNA]</scope>
    <source>
        <strain evidence="2 3">SAG 48.87</strain>
    </source>
</reference>
<dbReference type="STRING" id="145388.A0A0D2M8K9"/>
<organism evidence="2 3">
    <name type="scientific">Monoraphidium neglectum</name>
    <dbReference type="NCBI Taxonomy" id="145388"/>
    <lineage>
        <taxon>Eukaryota</taxon>
        <taxon>Viridiplantae</taxon>
        <taxon>Chlorophyta</taxon>
        <taxon>core chlorophytes</taxon>
        <taxon>Chlorophyceae</taxon>
        <taxon>CS clade</taxon>
        <taxon>Sphaeropleales</taxon>
        <taxon>Selenastraceae</taxon>
        <taxon>Monoraphidium</taxon>
    </lineage>
</organism>
<dbReference type="Proteomes" id="UP000054498">
    <property type="component" value="Unassembled WGS sequence"/>
</dbReference>
<sequence>MGGGGGHGLGGTVGYQVTTEGSGLIRAASTGSGGAAASAFAAAADRAAALAPSKAAAAAAAPGEHSSDSEQHHECQFSIIRHRHYHQHQWSGRHQQQQQQQQQQQSWQHYQQHHQEQQPWHATAPPQPAAPAPAPTPAAPRLPPMQGHSRGVIGWYGAAVARLAALVQAADAQGRSLGAAAAGRDVAAAVEELLEGLSGLALRNRTAACALFCTNLATAALAAPSDAHWRSVLAQLGLSPAQRAAALGCYAIYRDGRAAARSERRALAQELERALASGDARAYADGRLPLRLAAALSSEQSALASLALALQSVMSATQSARWAVYSWPFFPSPVDLLAAMEEEAGGLGAAAPAALRT</sequence>
<dbReference type="GeneID" id="25741219"/>